<evidence type="ECO:0000256" key="1">
    <source>
        <dbReference type="SAM" id="MobiDB-lite"/>
    </source>
</evidence>
<dbReference type="Proteomes" id="UP000218505">
    <property type="component" value="Chromosome"/>
</dbReference>
<gene>
    <name evidence="2" type="ORF">CNX65_25945</name>
</gene>
<evidence type="ECO:0000313" key="3">
    <source>
        <dbReference type="Proteomes" id="UP000218505"/>
    </source>
</evidence>
<dbReference type="RefSeq" id="WP_096496095.1">
    <property type="nucleotide sequence ID" value="NZ_CP023445.1"/>
</dbReference>
<accession>A0A290ZBA9</accession>
<reference evidence="2" key="1">
    <citation type="submission" date="2017-09" db="EMBL/GenBank/DDBJ databases">
        <title>Complete Genome Sequence of ansamitocin-producing Bacterium Actinosynnema pretiosum X47.</title>
        <authorList>
            <person name="Cao G."/>
            <person name="Zong G."/>
            <person name="Zhong C."/>
            <person name="Fu J."/>
        </authorList>
    </citation>
    <scope>NUCLEOTIDE SEQUENCE [LARGE SCALE GENOMIC DNA]</scope>
    <source>
        <strain evidence="2">X47</strain>
    </source>
</reference>
<dbReference type="AlphaFoldDB" id="A0A290ZBA9"/>
<organism evidence="2 3">
    <name type="scientific">Actinosynnema pretiosum</name>
    <dbReference type="NCBI Taxonomy" id="42197"/>
    <lineage>
        <taxon>Bacteria</taxon>
        <taxon>Bacillati</taxon>
        <taxon>Actinomycetota</taxon>
        <taxon>Actinomycetes</taxon>
        <taxon>Pseudonocardiales</taxon>
        <taxon>Pseudonocardiaceae</taxon>
        <taxon>Actinosynnema</taxon>
    </lineage>
</organism>
<sequence>MVDQDPITEEGCVPPRRIGSPDFRDDGNGFRERVGAGRKTLPLDEARFTALGKSPAEWWG</sequence>
<keyword evidence="3" id="KW-1185">Reference proteome</keyword>
<name>A0A290ZBA9_9PSEU</name>
<dbReference type="KEGG" id="apre:CNX65_25945"/>
<proteinExistence type="predicted"/>
<dbReference type="EMBL" id="CP023445">
    <property type="protein sequence ID" value="ATE56286.1"/>
    <property type="molecule type" value="Genomic_DNA"/>
</dbReference>
<protein>
    <submittedName>
        <fullName evidence="2">Uncharacterized protein</fullName>
    </submittedName>
</protein>
<feature type="region of interest" description="Disordered" evidence="1">
    <location>
        <begin position="1"/>
        <end position="30"/>
    </location>
</feature>
<evidence type="ECO:0000313" key="2">
    <source>
        <dbReference type="EMBL" id="ATE56286.1"/>
    </source>
</evidence>